<organism evidence="1 2">
    <name type="scientific">Porphyromonas uenonis 60-3</name>
    <dbReference type="NCBI Taxonomy" id="596327"/>
    <lineage>
        <taxon>Bacteria</taxon>
        <taxon>Pseudomonadati</taxon>
        <taxon>Bacteroidota</taxon>
        <taxon>Bacteroidia</taxon>
        <taxon>Bacteroidales</taxon>
        <taxon>Porphyromonadaceae</taxon>
        <taxon>Porphyromonas</taxon>
    </lineage>
</organism>
<name>C2MDH9_9PORP</name>
<evidence type="ECO:0000313" key="2">
    <source>
        <dbReference type="Proteomes" id="UP000003303"/>
    </source>
</evidence>
<sequence length="369" mass="40607">MRPIYSLVLHSLAYLLFLGVATLSAQESRITEVVAYHPAPGQFMGSEVMASKGVTTYQELLQQAQRILVQDGRFLSLGGWGGYIIVRIQPALVNQPNQADFAILGNAFIGNAEPGIIYVSQDTNGNGLADDPWYRIRGSEDYRSNLDYAITYYKPKDPYNDPVAWSDSEGDSGLIPRNKYHTTNSYYPLWEGDKVTFSGVRLPDCMKQEHEGGLWESQPYAYGYADNHPNGSLGSYIDIDSAVNAKGELVQLDRIDFLKVQTGVHQQTDETGEVSTEFAGIKPLAKGTSIISPTVATPAVHLFYSDNQLYVESEVTGTLYLYNIDGQLVLTHPLSVGSATVALPAMSDCYVALLRLEGGAFATYRICRQ</sequence>
<proteinExistence type="predicted"/>
<dbReference type="EMBL" id="ACLR01000192">
    <property type="protein sequence ID" value="EEK16216.1"/>
    <property type="molecule type" value="Genomic_DNA"/>
</dbReference>
<gene>
    <name evidence="1" type="ORF">PORUE0001_0544</name>
</gene>
<keyword evidence="2" id="KW-1185">Reference proteome</keyword>
<reference evidence="1 2" key="1">
    <citation type="submission" date="2009-04" db="EMBL/GenBank/DDBJ databases">
        <authorList>
            <person name="Sebastian Y."/>
            <person name="Madupu R."/>
            <person name="Durkin A.S."/>
            <person name="Torralba M."/>
            <person name="Methe B."/>
            <person name="Sutton G.G."/>
            <person name="Strausberg R.L."/>
            <person name="Nelson K.E."/>
        </authorList>
    </citation>
    <scope>NUCLEOTIDE SEQUENCE [LARGE SCALE GENOMIC DNA]</scope>
    <source>
        <strain evidence="1 2">60-3</strain>
    </source>
</reference>
<dbReference type="Proteomes" id="UP000003303">
    <property type="component" value="Unassembled WGS sequence"/>
</dbReference>
<dbReference type="STRING" id="596327.PORUE0001_0544"/>
<dbReference type="RefSeq" id="WP_007365897.1">
    <property type="nucleotide sequence ID" value="NZ_ACLR01000192.1"/>
</dbReference>
<dbReference type="OrthoDB" id="975810at2"/>
<dbReference type="AlphaFoldDB" id="C2MDH9"/>
<dbReference type="eggNOG" id="COG3391">
    <property type="taxonomic scope" value="Bacteria"/>
</dbReference>
<protein>
    <submittedName>
        <fullName evidence="1">Uncharacterized protein</fullName>
    </submittedName>
</protein>
<comment type="caution">
    <text evidence="1">The sequence shown here is derived from an EMBL/GenBank/DDBJ whole genome shotgun (WGS) entry which is preliminary data.</text>
</comment>
<accession>C2MDH9</accession>
<evidence type="ECO:0000313" key="1">
    <source>
        <dbReference type="EMBL" id="EEK16216.1"/>
    </source>
</evidence>